<dbReference type="RefSeq" id="WP_240826934.1">
    <property type="nucleotide sequence ID" value="NZ_JAKWBL010000001.1"/>
</dbReference>
<protein>
    <recommendedName>
        <fullName evidence="3">DUF2345 domain-containing protein</fullName>
    </recommendedName>
</protein>
<reference evidence="1 2" key="1">
    <citation type="submission" date="2022-02" db="EMBL/GenBank/DDBJ databases">
        <authorList>
            <person name="Min J."/>
        </authorList>
    </citation>
    <scope>NUCLEOTIDE SEQUENCE [LARGE SCALE GENOMIC DNA]</scope>
    <source>
        <strain evidence="1 2">GR10-1</strain>
    </source>
</reference>
<organism evidence="1 2">
    <name type="scientific">Niabella ginsengisoli</name>
    <dbReference type="NCBI Taxonomy" id="522298"/>
    <lineage>
        <taxon>Bacteria</taxon>
        <taxon>Pseudomonadati</taxon>
        <taxon>Bacteroidota</taxon>
        <taxon>Chitinophagia</taxon>
        <taxon>Chitinophagales</taxon>
        <taxon>Chitinophagaceae</taxon>
        <taxon>Niabella</taxon>
    </lineage>
</organism>
<evidence type="ECO:0000313" key="1">
    <source>
        <dbReference type="EMBL" id="MCH5597554.1"/>
    </source>
</evidence>
<evidence type="ECO:0008006" key="3">
    <source>
        <dbReference type="Google" id="ProtNLM"/>
    </source>
</evidence>
<accession>A0ABS9SGR8</accession>
<keyword evidence="2" id="KW-1185">Reference proteome</keyword>
<evidence type="ECO:0000313" key="2">
    <source>
        <dbReference type="Proteomes" id="UP001202248"/>
    </source>
</evidence>
<gene>
    <name evidence="1" type="ORF">MKP09_06355</name>
</gene>
<sequence length="104" mass="10982">MLDTKKKKIKIHSKGSVGISADQEINMSAGNISIKASKKLQLTGAETINIDSDNKIKMEGVDVKISGDMNMEIGGVNTTIEGEASLQLKSTGPNVISGLPIKIN</sequence>
<name>A0ABS9SGR8_9BACT</name>
<proteinExistence type="predicted"/>
<dbReference type="EMBL" id="JAKWBL010000001">
    <property type="protein sequence ID" value="MCH5597554.1"/>
    <property type="molecule type" value="Genomic_DNA"/>
</dbReference>
<comment type="caution">
    <text evidence="1">The sequence shown here is derived from an EMBL/GenBank/DDBJ whole genome shotgun (WGS) entry which is preliminary data.</text>
</comment>
<dbReference type="Proteomes" id="UP001202248">
    <property type="component" value="Unassembled WGS sequence"/>
</dbReference>